<dbReference type="Proteomes" id="UP000739538">
    <property type="component" value="Unassembled WGS sequence"/>
</dbReference>
<proteinExistence type="inferred from homology"/>
<evidence type="ECO:0000313" key="9">
    <source>
        <dbReference type="Proteomes" id="UP000739538"/>
    </source>
</evidence>
<dbReference type="Gene3D" id="3.20.20.70">
    <property type="entry name" value="Aldolase class I"/>
    <property type="match status" value="1"/>
</dbReference>
<dbReference type="SMART" id="SM01133">
    <property type="entry name" value="DeoC"/>
    <property type="match status" value="1"/>
</dbReference>
<dbReference type="SUPFAM" id="SSF51569">
    <property type="entry name" value="Aldolase"/>
    <property type="match status" value="1"/>
</dbReference>
<protein>
    <recommendedName>
        <fullName evidence="7">Deoxyribose-phosphate aldolase</fullName>
        <shortName evidence="7">DERA</shortName>
        <ecNumber evidence="7">4.1.2.4</ecNumber>
    </recommendedName>
    <alternativeName>
        <fullName evidence="7">2-deoxy-D-ribose 5-phosphate aldolase</fullName>
    </alternativeName>
    <alternativeName>
        <fullName evidence="7">Phosphodeoxyriboaldolase</fullName>
        <shortName evidence="7">Deoxyriboaldolase</shortName>
    </alternativeName>
</protein>
<comment type="similarity">
    <text evidence="1 7">Belongs to the DeoC/FbaB aldolase family. DeoC type 1 subfamily.</text>
</comment>
<feature type="active site" description="Proton donor/acceptor" evidence="7">
    <location>
        <position position="176"/>
    </location>
</feature>
<dbReference type="PIRSF" id="PIRSF001357">
    <property type="entry name" value="DeoC"/>
    <property type="match status" value="1"/>
</dbReference>
<dbReference type="GO" id="GO:0016052">
    <property type="term" value="P:carbohydrate catabolic process"/>
    <property type="evidence" value="ECO:0007669"/>
    <property type="project" value="TreeGrafter"/>
</dbReference>
<reference evidence="8" key="1">
    <citation type="submission" date="2020-04" db="EMBL/GenBank/DDBJ databases">
        <authorList>
            <person name="Zhang T."/>
        </authorList>
    </citation>
    <scope>NUCLEOTIDE SEQUENCE</scope>
    <source>
        <strain evidence="8">HKST-UBA02</strain>
    </source>
</reference>
<dbReference type="FunFam" id="3.20.20.70:FF:000044">
    <property type="entry name" value="Deoxyribose-phosphate aldolase"/>
    <property type="match status" value="1"/>
</dbReference>
<evidence type="ECO:0000256" key="4">
    <source>
        <dbReference type="ARBA" id="ARBA00023270"/>
    </source>
</evidence>
<comment type="catalytic activity">
    <reaction evidence="5 7">
        <text>2-deoxy-D-ribose 5-phosphate = D-glyceraldehyde 3-phosphate + acetaldehyde</text>
        <dbReference type="Rhea" id="RHEA:12821"/>
        <dbReference type="ChEBI" id="CHEBI:15343"/>
        <dbReference type="ChEBI" id="CHEBI:59776"/>
        <dbReference type="ChEBI" id="CHEBI:62877"/>
        <dbReference type="EC" id="4.1.2.4"/>
    </reaction>
</comment>
<dbReference type="CDD" id="cd00959">
    <property type="entry name" value="DeoC"/>
    <property type="match status" value="1"/>
</dbReference>
<evidence type="ECO:0000256" key="6">
    <source>
        <dbReference type="ARBA" id="ARBA00056337"/>
    </source>
</evidence>
<comment type="function">
    <text evidence="6 7">Catalyzes a reversible aldol reaction between acetaldehyde and D-glyceraldehyde 3-phosphate to generate 2-deoxy-D-ribose 5-phosphate.</text>
</comment>
<dbReference type="EMBL" id="JAGQHS010000098">
    <property type="protein sequence ID" value="MCA9757425.1"/>
    <property type="molecule type" value="Genomic_DNA"/>
</dbReference>
<gene>
    <name evidence="7 8" type="primary">deoC</name>
    <name evidence="8" type="ORF">KDA27_16595</name>
</gene>
<dbReference type="GO" id="GO:0004139">
    <property type="term" value="F:deoxyribose-phosphate aldolase activity"/>
    <property type="evidence" value="ECO:0007669"/>
    <property type="project" value="UniProtKB-UniRule"/>
</dbReference>
<comment type="pathway">
    <text evidence="7">Carbohydrate degradation; 2-deoxy-D-ribose 1-phosphate degradation; D-glyceraldehyde 3-phosphate and acetaldehyde from 2-deoxy-alpha-D-ribose 1-phosphate: step 2/2.</text>
</comment>
<dbReference type="GO" id="GO:0005737">
    <property type="term" value="C:cytoplasm"/>
    <property type="evidence" value="ECO:0007669"/>
    <property type="project" value="UniProtKB-SubCell"/>
</dbReference>
<keyword evidence="4 7" id="KW-0704">Schiff base</keyword>
<dbReference type="AlphaFoldDB" id="A0A956NHD5"/>
<keyword evidence="3 7" id="KW-0456">Lyase</keyword>
<evidence type="ECO:0000256" key="5">
    <source>
        <dbReference type="ARBA" id="ARBA00048791"/>
    </source>
</evidence>
<name>A0A956NHD5_UNCEI</name>
<accession>A0A956NHD5</accession>
<dbReference type="EC" id="4.1.2.4" evidence="7"/>
<sequence length="210" mass="22302">MIDHTILKPEATDRQVIQLCEEAHCHGFASVCIQPIWVPLAARVLDHSRVRVCTVIGFPHGANRAEVKAYETQVAVAQGAREVDMVIPIGAMKSGDHKTVAAHVRAVVKAAIPGVITKVILENAFLTDEEKRVGSQIVRDEGAHYVKTSTGFGPSGATLEDVRLMREVVGPTLGVKAAGGIRDTDSARKMVEAGATRIGASASIQIAASH</sequence>
<dbReference type="GO" id="GO:0006018">
    <property type="term" value="P:2-deoxyribose 1-phosphate catabolic process"/>
    <property type="evidence" value="ECO:0007669"/>
    <property type="project" value="UniProtKB-UniRule"/>
</dbReference>
<evidence type="ECO:0000256" key="7">
    <source>
        <dbReference type="HAMAP-Rule" id="MF_00114"/>
    </source>
</evidence>
<reference evidence="8" key="2">
    <citation type="journal article" date="2021" name="Microbiome">
        <title>Successional dynamics and alternative stable states in a saline activated sludge microbial community over 9 years.</title>
        <authorList>
            <person name="Wang Y."/>
            <person name="Ye J."/>
            <person name="Ju F."/>
            <person name="Liu L."/>
            <person name="Boyd J.A."/>
            <person name="Deng Y."/>
            <person name="Parks D.H."/>
            <person name="Jiang X."/>
            <person name="Yin X."/>
            <person name="Woodcroft B.J."/>
            <person name="Tyson G.W."/>
            <person name="Hugenholtz P."/>
            <person name="Polz M.F."/>
            <person name="Zhang T."/>
        </authorList>
    </citation>
    <scope>NUCLEOTIDE SEQUENCE</scope>
    <source>
        <strain evidence="8">HKST-UBA02</strain>
    </source>
</reference>
<feature type="active site" description="Schiff-base intermediate with acetaldehyde" evidence="7">
    <location>
        <position position="147"/>
    </location>
</feature>
<evidence type="ECO:0000256" key="3">
    <source>
        <dbReference type="ARBA" id="ARBA00023239"/>
    </source>
</evidence>
<evidence type="ECO:0000256" key="1">
    <source>
        <dbReference type="ARBA" id="ARBA00010936"/>
    </source>
</evidence>
<dbReference type="NCBIfam" id="TIGR00126">
    <property type="entry name" value="deoC"/>
    <property type="match status" value="1"/>
</dbReference>
<dbReference type="InterPro" id="IPR002915">
    <property type="entry name" value="DeoC/FbaB/LacD_aldolase"/>
</dbReference>
<organism evidence="8 9">
    <name type="scientific">Eiseniibacteriota bacterium</name>
    <dbReference type="NCBI Taxonomy" id="2212470"/>
    <lineage>
        <taxon>Bacteria</taxon>
        <taxon>Candidatus Eiseniibacteriota</taxon>
    </lineage>
</organism>
<dbReference type="PANTHER" id="PTHR10889:SF1">
    <property type="entry name" value="DEOXYRIBOSE-PHOSPHATE ALDOLASE"/>
    <property type="match status" value="1"/>
</dbReference>
<evidence type="ECO:0000256" key="2">
    <source>
        <dbReference type="ARBA" id="ARBA00022490"/>
    </source>
</evidence>
<dbReference type="InterPro" id="IPR011343">
    <property type="entry name" value="DeoC"/>
</dbReference>
<keyword evidence="2 7" id="KW-0963">Cytoplasm</keyword>
<comment type="caution">
    <text evidence="8">The sequence shown here is derived from an EMBL/GenBank/DDBJ whole genome shotgun (WGS) entry which is preliminary data.</text>
</comment>
<comment type="subcellular location">
    <subcellularLocation>
        <location evidence="7">Cytoplasm</location>
    </subcellularLocation>
</comment>
<dbReference type="PANTHER" id="PTHR10889">
    <property type="entry name" value="DEOXYRIBOSE-PHOSPHATE ALDOLASE"/>
    <property type="match status" value="1"/>
</dbReference>
<dbReference type="Pfam" id="PF01791">
    <property type="entry name" value="DeoC"/>
    <property type="match status" value="1"/>
</dbReference>
<dbReference type="GO" id="GO:0009264">
    <property type="term" value="P:deoxyribonucleotide catabolic process"/>
    <property type="evidence" value="ECO:0007669"/>
    <property type="project" value="UniProtKB-UniRule"/>
</dbReference>
<dbReference type="InterPro" id="IPR028581">
    <property type="entry name" value="DeoC_typeI"/>
</dbReference>
<evidence type="ECO:0000313" key="8">
    <source>
        <dbReference type="EMBL" id="MCA9757425.1"/>
    </source>
</evidence>
<dbReference type="InterPro" id="IPR013785">
    <property type="entry name" value="Aldolase_TIM"/>
</dbReference>
<feature type="active site" description="Proton donor/acceptor" evidence="7">
    <location>
        <position position="84"/>
    </location>
</feature>
<dbReference type="HAMAP" id="MF_00114">
    <property type="entry name" value="DeoC_type1"/>
    <property type="match status" value="1"/>
</dbReference>